<accession>A0A5J4UG57</accession>
<dbReference type="InterPro" id="IPR011050">
    <property type="entry name" value="Pectin_lyase_fold/virulence"/>
</dbReference>
<organism evidence="2 3">
    <name type="scientific">Streblomastix strix</name>
    <dbReference type="NCBI Taxonomy" id="222440"/>
    <lineage>
        <taxon>Eukaryota</taxon>
        <taxon>Metamonada</taxon>
        <taxon>Preaxostyla</taxon>
        <taxon>Oxymonadida</taxon>
        <taxon>Streblomastigidae</taxon>
        <taxon>Streblomastix</taxon>
    </lineage>
</organism>
<dbReference type="EMBL" id="SNRW01016944">
    <property type="protein sequence ID" value="KAA6368842.1"/>
    <property type="molecule type" value="Genomic_DNA"/>
</dbReference>
<comment type="caution">
    <text evidence="2">The sequence shown here is derived from an EMBL/GenBank/DDBJ whole genome shotgun (WGS) entry which is preliminary data.</text>
</comment>
<evidence type="ECO:0000256" key="1">
    <source>
        <dbReference type="SAM" id="MobiDB-lite"/>
    </source>
</evidence>
<evidence type="ECO:0000313" key="2">
    <source>
        <dbReference type="EMBL" id="KAA6368842.1"/>
    </source>
</evidence>
<feature type="non-terminal residue" evidence="2">
    <location>
        <position position="821"/>
    </location>
</feature>
<feature type="region of interest" description="Disordered" evidence="1">
    <location>
        <begin position="231"/>
        <end position="252"/>
    </location>
</feature>
<reference evidence="2 3" key="1">
    <citation type="submission" date="2019-03" db="EMBL/GenBank/DDBJ databases">
        <title>Single cell metagenomics reveals metabolic interactions within the superorganism composed of flagellate Streblomastix strix and complex community of Bacteroidetes bacteria on its surface.</title>
        <authorList>
            <person name="Treitli S.C."/>
            <person name="Kolisko M."/>
            <person name="Husnik F."/>
            <person name="Keeling P."/>
            <person name="Hampl V."/>
        </authorList>
    </citation>
    <scope>NUCLEOTIDE SEQUENCE [LARGE SCALE GENOMIC DNA]</scope>
    <source>
        <strain evidence="2">ST1C</strain>
    </source>
</reference>
<evidence type="ECO:0000313" key="3">
    <source>
        <dbReference type="Proteomes" id="UP000324800"/>
    </source>
</evidence>
<sequence>MEGTFYNVIYFEQGQVSDRVITKSEEEIEIEQIDEPFDNIINLAGIYNTDACGIERCHFQSTAAINCGSIEFKINDDCDFVSFDNIFNNTSGGRASDLIMNVKPYRYYIYEIFGHISNLTYSDRPTIIIGEDIIPLNYNVHRDQLDFIIMDADSQDRHKQDLHYQPSIGETLAHMALNYTGWDLTFKLLPGIHGIDGNDAWGLTLTIGRDSEQKDRIEYFYPQKVSIVGLTKPEHEHEDGTEGGEEQEQKQGEIEEVTIERSNGNSFAFKLIKTSTVVFENIKVQESRTRVDGDNAFVTTYDESHMVLDHMKFTNTDQQFELIKILSYSQVILSNNLSLNSSGSVIVSALYTNMNRRLTVSGNVFANEFFEMDILETKDHYITEAALKITVDKEVHFDFSNNTFRNLKMDGDSRSAPLTFIGWSLYMKVRGNIFEDNLNFGEGNTIISLIDGELGQLQDYFQPNRIIRNKERQDPPSRTYVANGHDYSLEMGELFNHLYVGDGIIPDSYYTEDVTRSDLQSVIDSADDLYPSQMYITVFGKVKPYVITSFNKPLLQLDIRGEDHIEQLKRVGKDGDVHPYEERTNTSIILQKTWFVNKNKKHQLTTLNITYIGVPNEFVFELDRQFAIVLRDLVLTVLQPPVLQTVSKEADDYVGYIQLQFSTVATINNAVFGPMKLKYPLGDWETCGAAIIGDNIVSLFIHNCIFKDIIINNVSQALREIHVGLIYDDVSSFEPDHYPGILKITDTIFEQTDSKKTNVLNDTPLVNEFITPAVTVNSVQDVLLTQKTNHGKVIFNNTQFLHCRGGALRVRNVDVQIAASC</sequence>
<dbReference type="SUPFAM" id="SSF51126">
    <property type="entry name" value="Pectin lyase-like"/>
    <property type="match status" value="1"/>
</dbReference>
<protein>
    <submittedName>
        <fullName evidence="2">Uncharacterized protein</fullName>
    </submittedName>
</protein>
<dbReference type="Proteomes" id="UP000324800">
    <property type="component" value="Unassembled WGS sequence"/>
</dbReference>
<dbReference type="AlphaFoldDB" id="A0A5J4UG57"/>
<gene>
    <name evidence="2" type="ORF">EZS28_035631</name>
</gene>
<proteinExistence type="predicted"/>
<name>A0A5J4UG57_9EUKA</name>